<dbReference type="InterPro" id="IPR001309">
    <property type="entry name" value="Pept_C14_p20"/>
</dbReference>
<dbReference type="GO" id="GO:0043067">
    <property type="term" value="P:regulation of programmed cell death"/>
    <property type="evidence" value="ECO:0007669"/>
    <property type="project" value="UniProtKB-ARBA"/>
</dbReference>
<protein>
    <recommendedName>
        <fullName evidence="3">Caspase family p20 domain-containing protein</fullName>
    </recommendedName>
</protein>
<evidence type="ECO:0000256" key="2">
    <source>
        <dbReference type="ARBA" id="ARBA00022703"/>
    </source>
</evidence>
<evidence type="ECO:0000259" key="3">
    <source>
        <dbReference type="PROSITE" id="PS50208"/>
    </source>
</evidence>
<dbReference type="OrthoDB" id="5947839at2759"/>
<accession>A0A9W9ZND3</accession>
<sequence length="216" mass="24107">MGLFSSGAPDVCYGYVRLSSQGGSDNNIQVTVMQEKEEEITELSQYRMSHYRMSTQHPRGICLLINNVPNMVSEEKHAQPLTDLFKHLLFDVQVRRNLQMLQIYEVAQEFARKDHSEFDSFVVIIMSVCGQGNEISGVDGRKASLENVMSEFTATNCSSLQGKPKLFFVQRFTMTPSKVGDSSTQAHWCCTNKDVRPVSPVPSSGATVALKRPTSC</sequence>
<dbReference type="EMBL" id="MU825890">
    <property type="protein sequence ID" value="KAJ7384124.1"/>
    <property type="molecule type" value="Genomic_DNA"/>
</dbReference>
<dbReference type="InterPro" id="IPR011600">
    <property type="entry name" value="Pept_C14_caspase"/>
</dbReference>
<dbReference type="PROSITE" id="PS50208">
    <property type="entry name" value="CASPASE_P20"/>
    <property type="match status" value="1"/>
</dbReference>
<dbReference type="Proteomes" id="UP001163046">
    <property type="component" value="Unassembled WGS sequence"/>
</dbReference>
<feature type="domain" description="Caspase family p20" evidence="3">
    <location>
        <begin position="58"/>
        <end position="170"/>
    </location>
</feature>
<dbReference type="SUPFAM" id="SSF52129">
    <property type="entry name" value="Caspase-like"/>
    <property type="match status" value="1"/>
</dbReference>
<dbReference type="Gene3D" id="3.40.50.1460">
    <property type="match status" value="1"/>
</dbReference>
<keyword evidence="5" id="KW-1185">Reference proteome</keyword>
<comment type="caution">
    <text evidence="4">The sequence shown here is derived from an EMBL/GenBank/DDBJ whole genome shotgun (WGS) entry which is preliminary data.</text>
</comment>
<gene>
    <name evidence="4" type="ORF">OS493_023450</name>
</gene>
<dbReference type="GO" id="GO:0006915">
    <property type="term" value="P:apoptotic process"/>
    <property type="evidence" value="ECO:0007669"/>
    <property type="project" value="UniProtKB-KW"/>
</dbReference>
<dbReference type="PANTHER" id="PTHR48169">
    <property type="entry name" value="DED DOMAIN-CONTAINING PROTEIN"/>
    <property type="match status" value="1"/>
</dbReference>
<reference evidence="4" key="1">
    <citation type="submission" date="2023-01" db="EMBL/GenBank/DDBJ databases">
        <title>Genome assembly of the deep-sea coral Lophelia pertusa.</title>
        <authorList>
            <person name="Herrera S."/>
            <person name="Cordes E."/>
        </authorList>
    </citation>
    <scope>NUCLEOTIDE SEQUENCE</scope>
    <source>
        <strain evidence="4">USNM1676648</strain>
        <tissue evidence="4">Polyp</tissue>
    </source>
</reference>
<dbReference type="GO" id="GO:0005737">
    <property type="term" value="C:cytoplasm"/>
    <property type="evidence" value="ECO:0007669"/>
    <property type="project" value="UniProtKB-ARBA"/>
</dbReference>
<organism evidence="4 5">
    <name type="scientific">Desmophyllum pertusum</name>
    <dbReference type="NCBI Taxonomy" id="174260"/>
    <lineage>
        <taxon>Eukaryota</taxon>
        <taxon>Metazoa</taxon>
        <taxon>Cnidaria</taxon>
        <taxon>Anthozoa</taxon>
        <taxon>Hexacorallia</taxon>
        <taxon>Scleractinia</taxon>
        <taxon>Caryophylliina</taxon>
        <taxon>Caryophylliidae</taxon>
        <taxon>Desmophyllum</taxon>
    </lineage>
</organism>
<dbReference type="SMART" id="SM00115">
    <property type="entry name" value="CASc"/>
    <property type="match status" value="1"/>
</dbReference>
<dbReference type="InterPro" id="IPR015917">
    <property type="entry name" value="Pept_C14A"/>
</dbReference>
<evidence type="ECO:0000256" key="1">
    <source>
        <dbReference type="ARBA" id="ARBA00010134"/>
    </source>
</evidence>
<dbReference type="Pfam" id="PF00656">
    <property type="entry name" value="Peptidase_C14"/>
    <property type="match status" value="1"/>
</dbReference>
<dbReference type="PANTHER" id="PTHR48169:SF7">
    <property type="entry name" value="CASPASE 10"/>
    <property type="match status" value="1"/>
</dbReference>
<dbReference type="GO" id="GO:0004197">
    <property type="term" value="F:cysteine-type endopeptidase activity"/>
    <property type="evidence" value="ECO:0007669"/>
    <property type="project" value="InterPro"/>
</dbReference>
<dbReference type="AlphaFoldDB" id="A0A9W9ZND3"/>
<keyword evidence="2" id="KW-0053">Apoptosis</keyword>
<proteinExistence type="inferred from homology"/>
<evidence type="ECO:0000313" key="5">
    <source>
        <dbReference type="Proteomes" id="UP001163046"/>
    </source>
</evidence>
<name>A0A9W9ZND3_9CNID</name>
<dbReference type="GO" id="GO:0006508">
    <property type="term" value="P:proteolysis"/>
    <property type="evidence" value="ECO:0007669"/>
    <property type="project" value="InterPro"/>
</dbReference>
<evidence type="ECO:0000313" key="4">
    <source>
        <dbReference type="EMBL" id="KAJ7384124.1"/>
    </source>
</evidence>
<comment type="similarity">
    <text evidence="1">Belongs to the peptidase C14A family.</text>
</comment>
<dbReference type="InterPro" id="IPR029030">
    <property type="entry name" value="Caspase-like_dom_sf"/>
</dbReference>